<evidence type="ECO:0000259" key="1">
    <source>
        <dbReference type="Pfam" id="PF05523"/>
    </source>
</evidence>
<evidence type="ECO:0000313" key="3">
    <source>
        <dbReference type="Proteomes" id="UP000654482"/>
    </source>
</evidence>
<dbReference type="Pfam" id="PF05523">
    <property type="entry name" value="FdtA"/>
    <property type="match status" value="1"/>
</dbReference>
<dbReference type="AlphaFoldDB" id="A0A8J7DX16"/>
<dbReference type="SUPFAM" id="SSF51182">
    <property type="entry name" value="RmlC-like cupins"/>
    <property type="match status" value="1"/>
</dbReference>
<keyword evidence="3" id="KW-1185">Reference proteome</keyword>
<dbReference type="InterPro" id="IPR011051">
    <property type="entry name" value="RmlC_Cupin_sf"/>
</dbReference>
<organism evidence="2 3">
    <name type="scientific">Lusitaniella coriacea LEGE 07157</name>
    <dbReference type="NCBI Taxonomy" id="945747"/>
    <lineage>
        <taxon>Bacteria</taxon>
        <taxon>Bacillati</taxon>
        <taxon>Cyanobacteriota</taxon>
        <taxon>Cyanophyceae</taxon>
        <taxon>Spirulinales</taxon>
        <taxon>Lusitaniellaceae</taxon>
        <taxon>Lusitaniella</taxon>
    </lineage>
</organism>
<dbReference type="Proteomes" id="UP000654482">
    <property type="component" value="Unassembled WGS sequence"/>
</dbReference>
<dbReference type="Gene3D" id="2.60.120.10">
    <property type="entry name" value="Jelly Rolls"/>
    <property type="match status" value="1"/>
</dbReference>
<comment type="caution">
    <text evidence="2">The sequence shown here is derived from an EMBL/GenBank/DDBJ whole genome shotgun (WGS) entry which is preliminary data.</text>
</comment>
<dbReference type="RefSeq" id="WP_194029887.1">
    <property type="nucleotide sequence ID" value="NZ_JADEWZ010000017.1"/>
</dbReference>
<gene>
    <name evidence="2" type="ORF">IQ249_12905</name>
</gene>
<name>A0A8J7DX16_9CYAN</name>
<dbReference type="CDD" id="cd20292">
    <property type="entry name" value="cupin_QdtA-like"/>
    <property type="match status" value="1"/>
</dbReference>
<evidence type="ECO:0000313" key="2">
    <source>
        <dbReference type="EMBL" id="MBE9116799.1"/>
    </source>
</evidence>
<proteinExistence type="predicted"/>
<sequence>MLLNKSTPSILNENLLLCFPEYGTIEQGFLSVAESEKNCPFPIQRTYWVYGCPEGKQRGGHAHRSVHQILICVAGEVEVILDNGVEKEAFILNNPTIGLHQKPLVWGDLIHKKDSALIVLASEHYSEPEYIRNYNEFLKIVAS</sequence>
<feature type="domain" description="Sugar 3,4-ketoisomerase QdtA cupin" evidence="1">
    <location>
        <begin position="26"/>
        <end position="141"/>
    </location>
</feature>
<accession>A0A8J7DX16</accession>
<reference evidence="2" key="1">
    <citation type="submission" date="2020-10" db="EMBL/GenBank/DDBJ databases">
        <authorList>
            <person name="Castelo-Branco R."/>
            <person name="Eusebio N."/>
            <person name="Adriana R."/>
            <person name="Vieira A."/>
            <person name="Brugerolle De Fraissinette N."/>
            <person name="Rezende De Castro R."/>
            <person name="Schneider M.P."/>
            <person name="Vasconcelos V."/>
            <person name="Leao P.N."/>
        </authorList>
    </citation>
    <scope>NUCLEOTIDE SEQUENCE</scope>
    <source>
        <strain evidence="2">LEGE 07157</strain>
    </source>
</reference>
<dbReference type="EMBL" id="JADEWZ010000017">
    <property type="protein sequence ID" value="MBE9116799.1"/>
    <property type="molecule type" value="Genomic_DNA"/>
</dbReference>
<protein>
    <submittedName>
        <fullName evidence="2">WxcM-like domain-containing protein</fullName>
    </submittedName>
</protein>
<dbReference type="InterPro" id="IPR008894">
    <property type="entry name" value="QdtA_cupin_dom"/>
</dbReference>
<dbReference type="InterPro" id="IPR014710">
    <property type="entry name" value="RmlC-like_jellyroll"/>
</dbReference>